<proteinExistence type="predicted"/>
<protein>
    <recommendedName>
        <fullName evidence="1">DUF6895 domain-containing protein</fullName>
    </recommendedName>
</protein>
<dbReference type="AlphaFoldDB" id="A0A1L7LM13"/>
<organism evidence="2 3">
    <name type="scientific">Streptococcus troglodytae</name>
    <dbReference type="NCBI Taxonomy" id="1111760"/>
    <lineage>
        <taxon>Bacteria</taxon>
        <taxon>Bacillati</taxon>
        <taxon>Bacillota</taxon>
        <taxon>Bacilli</taxon>
        <taxon>Lactobacillales</taxon>
        <taxon>Streptococcaceae</taxon>
        <taxon>Streptococcus</taxon>
    </lineage>
</organism>
<dbReference type="EMBL" id="AP014612">
    <property type="protein sequence ID" value="BAQ25199.1"/>
    <property type="molecule type" value="Genomic_DNA"/>
</dbReference>
<dbReference type="InterPro" id="IPR054190">
    <property type="entry name" value="DUF6895"/>
</dbReference>
<evidence type="ECO:0000259" key="1">
    <source>
        <dbReference type="Pfam" id="PF21836"/>
    </source>
</evidence>
<dbReference type="RefSeq" id="WP_128833898.1">
    <property type="nucleotide sequence ID" value="NZ_AP014612.1"/>
</dbReference>
<evidence type="ECO:0000313" key="2">
    <source>
        <dbReference type="EMBL" id="BAQ25199.1"/>
    </source>
</evidence>
<dbReference type="Proteomes" id="UP000217758">
    <property type="component" value="Chromosome"/>
</dbReference>
<dbReference type="Pfam" id="PF21836">
    <property type="entry name" value="DUF6895"/>
    <property type="match status" value="1"/>
</dbReference>
<keyword evidence="3" id="KW-1185">Reference proteome</keyword>
<gene>
    <name evidence="2" type="ORF">SRT_19380</name>
</gene>
<feature type="domain" description="DUF6895" evidence="1">
    <location>
        <begin position="7"/>
        <end position="279"/>
    </location>
</feature>
<dbReference type="KEGG" id="strg:SRT_19380"/>
<sequence>METSIVKAVDYLRRNIDYFLVEEHLKYNSESEMKSFIELAFLYNFWTDSMKERYNLYFIRDYILSKIETNDFEEESYKNIITFSGIATMEEFLLSEGVSKYNHFLKEMVNEKKLDVLTERTPFRVMDVKYSLNKANIKDNLPSYEKLFKKTVLGKGLPFYYMTPTTLYSITHTLFYITDMGRSYCLEYPINNIAFILRVLMGERIIEKDLDILGELVLDNIFLDIRETSNVTLVDYAIHKLIDNQMENGLFPAPQPLKTRNGYKEFRYHYHTTLVCLGALLCYQEWKK</sequence>
<evidence type="ECO:0000313" key="3">
    <source>
        <dbReference type="Proteomes" id="UP000217758"/>
    </source>
</evidence>
<accession>A0A1L7LM13</accession>
<reference evidence="2 3" key="1">
    <citation type="journal article" date="2016" name="Microbiol. Immunol.">
        <title>Complete genome sequence of Streptococcus troglodytae TKU31 isolated from the oral cavity of a chimpanzee (Pan troglodytes).</title>
        <authorList>
            <person name="Okamoto M."/>
            <person name="Naito M."/>
            <person name="Miyanohara M."/>
            <person name="Imai S."/>
            <person name="Nomura Y."/>
            <person name="Saito W."/>
            <person name="Momoi Y."/>
            <person name="Takada K."/>
            <person name="Miyabe-Nishiwaki T."/>
            <person name="Tomonaga M."/>
            <person name="Hanada N."/>
        </authorList>
    </citation>
    <scope>NUCLEOTIDE SEQUENCE [LARGE SCALE GENOMIC DNA]</scope>
    <source>
        <strain evidence="3">TKU 31</strain>
    </source>
</reference>
<name>A0A1L7LM13_9STRE</name>